<feature type="region of interest" description="Disordered" evidence="1">
    <location>
        <begin position="458"/>
        <end position="529"/>
    </location>
</feature>
<feature type="compositionally biased region" description="Polar residues" evidence="1">
    <location>
        <begin position="502"/>
        <end position="522"/>
    </location>
</feature>
<feature type="compositionally biased region" description="Basic and acidic residues" evidence="1">
    <location>
        <begin position="471"/>
        <end position="480"/>
    </location>
</feature>
<gene>
    <name evidence="4" type="ORF">BSAL_64675</name>
</gene>
<dbReference type="PROSITE" id="PS50011">
    <property type="entry name" value="PROTEIN_KINASE_DOM"/>
    <property type="match status" value="1"/>
</dbReference>
<evidence type="ECO:0000259" key="3">
    <source>
        <dbReference type="PROSITE" id="PS50011"/>
    </source>
</evidence>
<feature type="domain" description="Protein kinase" evidence="3">
    <location>
        <begin position="40"/>
        <end position="454"/>
    </location>
</feature>
<protein>
    <submittedName>
        <fullName evidence="4">Protein kinase, putative</fullName>
    </submittedName>
</protein>
<dbReference type="VEuPathDB" id="TriTrypDB:BSAL_64675"/>
<proteinExistence type="predicted"/>
<evidence type="ECO:0000313" key="5">
    <source>
        <dbReference type="Proteomes" id="UP000051952"/>
    </source>
</evidence>
<sequence>MNFPLQMDFSKSNSQQVTHAVGILLDPSPLQFVCGLFRRYHSVNKTPTVPVAMISLCATKKAPTSSSDDPHLVVVKEVLYASDPSSRHVELSHIHPLMRVHHLRKLVEAQRILMSRLNEEKLMSFLLVEFGSRAGSAGVSTNGLSLDGHMSESANGYAKSAALAKTSFAVVATVHTEFFEASMTLFVFQEYVPAQSLEQVLQVLPIAPPQVRQAAAGESDGGGLGPAPGNSGESDPAANSSGRKQPITFCRKLPVAHVVTAIFKEFLFRLNLLHKMNIPHAHIRPTSVLLSVDATDKGTDRYTVWLDNVNVLCTRSPLQDDDLWRWYAPEVSHADIADVEVRAQPWPQNLVEKWKRCDIFSAGLLLSFLLTGCCPFESCSSLSQMLARRTQSDEFEAHGLLNFDHYTKRLNPRSKTRNPHRSTLQDIVTQCTAWDPAARPAVEELIQAIEALYLFNPDADQHDDDADDGDNASHDAEIRHQPTPALPPPAPSPPLILQPPQVSSASPHFSFHQQSVYRSGSPVNPLAGRPTMSSTSFLLPHSGNILPMAAADGEPMAAADVSGGEHEEPVVSSAASHPSVRLMPGAHSASVDRRYHSSSSNNHNMGHMFIRSGSTNLNLPQGGGGLPPLATPADRNALSVAAAASELPQAGASNLFLFSQYNIAALTAAGENVHVKDEQIDAKELRAVILLRCFGPDEVTATTVVGVAGGGSKVPNAAVTTTDNGKDRLTQMKSGTSHWRFLAHQFAEIVLKFENCHPHQSELRDVFRQHSQAEAFWSASKKRQRGDVRLVLDKHFLDGHVRRVRPSELTQQFNGSALGASFSSAAAAVGPNNNMMTLTQQMDLIRRKADIGKREKRLQPSSSQGTSVLYLYEIIAYIRAAWQPKPFHTQQLYAPSRFGDASVMVPVYDGASQRQDIEYRQHIHREYPVLLMRVRMASVAIVVWVLAALVAALCRSLQPSE</sequence>
<dbReference type="InterPro" id="IPR051681">
    <property type="entry name" value="Ser/Thr_Kinases-Pseudokinases"/>
</dbReference>
<feature type="transmembrane region" description="Helical" evidence="2">
    <location>
        <begin position="934"/>
        <end position="954"/>
    </location>
</feature>
<dbReference type="GO" id="GO:0005524">
    <property type="term" value="F:ATP binding"/>
    <property type="evidence" value="ECO:0007669"/>
    <property type="project" value="InterPro"/>
</dbReference>
<dbReference type="Proteomes" id="UP000051952">
    <property type="component" value="Unassembled WGS sequence"/>
</dbReference>
<dbReference type="InterPro" id="IPR011009">
    <property type="entry name" value="Kinase-like_dom_sf"/>
</dbReference>
<evidence type="ECO:0000256" key="1">
    <source>
        <dbReference type="SAM" id="MobiDB-lite"/>
    </source>
</evidence>
<dbReference type="SUPFAM" id="SSF56112">
    <property type="entry name" value="Protein kinase-like (PK-like)"/>
    <property type="match status" value="1"/>
</dbReference>
<name>A0A0S4INH1_BODSA</name>
<dbReference type="EMBL" id="CYKH01000377">
    <property type="protein sequence ID" value="CUF66838.1"/>
    <property type="molecule type" value="Genomic_DNA"/>
</dbReference>
<evidence type="ECO:0000313" key="4">
    <source>
        <dbReference type="EMBL" id="CUF66838.1"/>
    </source>
</evidence>
<keyword evidence="5" id="KW-1185">Reference proteome</keyword>
<dbReference type="AlphaFoldDB" id="A0A0S4INH1"/>
<reference evidence="5" key="1">
    <citation type="submission" date="2015-09" db="EMBL/GenBank/DDBJ databases">
        <authorList>
            <consortium name="Pathogen Informatics"/>
        </authorList>
    </citation>
    <scope>NUCLEOTIDE SEQUENCE [LARGE SCALE GENOMIC DNA]</scope>
    <source>
        <strain evidence="5">Lake Konstanz</strain>
    </source>
</reference>
<keyword evidence="2" id="KW-1133">Transmembrane helix</keyword>
<keyword evidence="4" id="KW-0418">Kinase</keyword>
<keyword evidence="2" id="KW-0472">Membrane</keyword>
<accession>A0A0S4INH1</accession>
<feature type="compositionally biased region" description="Acidic residues" evidence="1">
    <location>
        <begin position="461"/>
        <end position="470"/>
    </location>
</feature>
<feature type="compositionally biased region" description="Pro residues" evidence="1">
    <location>
        <begin position="484"/>
        <end position="497"/>
    </location>
</feature>
<dbReference type="InterPro" id="IPR000719">
    <property type="entry name" value="Prot_kinase_dom"/>
</dbReference>
<dbReference type="GO" id="GO:0004674">
    <property type="term" value="F:protein serine/threonine kinase activity"/>
    <property type="evidence" value="ECO:0007669"/>
    <property type="project" value="TreeGrafter"/>
</dbReference>
<evidence type="ECO:0000256" key="2">
    <source>
        <dbReference type="SAM" id="Phobius"/>
    </source>
</evidence>
<organism evidence="4 5">
    <name type="scientific">Bodo saltans</name>
    <name type="common">Flagellated protozoan</name>
    <dbReference type="NCBI Taxonomy" id="75058"/>
    <lineage>
        <taxon>Eukaryota</taxon>
        <taxon>Discoba</taxon>
        <taxon>Euglenozoa</taxon>
        <taxon>Kinetoplastea</taxon>
        <taxon>Metakinetoplastina</taxon>
        <taxon>Eubodonida</taxon>
        <taxon>Bodonidae</taxon>
        <taxon>Bodo</taxon>
    </lineage>
</organism>
<keyword evidence="4" id="KW-0808">Transferase</keyword>
<dbReference type="PANTHER" id="PTHR44329">
    <property type="entry name" value="SERINE/THREONINE-PROTEIN KINASE TNNI3K-RELATED"/>
    <property type="match status" value="1"/>
</dbReference>
<dbReference type="Gene3D" id="1.10.510.10">
    <property type="entry name" value="Transferase(Phosphotransferase) domain 1"/>
    <property type="match status" value="1"/>
</dbReference>
<feature type="region of interest" description="Disordered" evidence="1">
    <location>
        <begin position="212"/>
        <end position="243"/>
    </location>
</feature>
<keyword evidence="2" id="KW-0812">Transmembrane</keyword>